<keyword evidence="5" id="KW-0408">Iron</keyword>
<evidence type="ECO:0000256" key="8">
    <source>
        <dbReference type="ARBA" id="ARBA00039667"/>
    </source>
</evidence>
<evidence type="ECO:0000256" key="3">
    <source>
        <dbReference type="ARBA" id="ARBA00022691"/>
    </source>
</evidence>
<dbReference type="GO" id="GO:0051539">
    <property type="term" value="F:4 iron, 4 sulfur cluster binding"/>
    <property type="evidence" value="ECO:0007669"/>
    <property type="project" value="UniProtKB-KW"/>
</dbReference>
<keyword evidence="6" id="KW-0411">Iron-sulfur</keyword>
<reference evidence="11" key="1">
    <citation type="submission" date="2019-07" db="EMBL/GenBank/DDBJ databases">
        <title>Complete Genome Sequences of Vibrion rotiferianus strain AM7.</title>
        <authorList>
            <person name="Miyazaki K."/>
            <person name="Wiseschart A."/>
            <person name="Pootanakit K."/>
            <person name="Ishimori K."/>
            <person name="Kitahara K."/>
        </authorList>
    </citation>
    <scope>NUCLEOTIDE SEQUENCE [LARGE SCALE GENOMIC DNA]</scope>
    <source>
        <strain evidence="11">AM7</strain>
    </source>
</reference>
<dbReference type="GO" id="GO:0003824">
    <property type="term" value="F:catalytic activity"/>
    <property type="evidence" value="ECO:0007669"/>
    <property type="project" value="InterPro"/>
</dbReference>
<dbReference type="SFLD" id="SFLDG01067">
    <property type="entry name" value="SPASM/twitch_domain_containing"/>
    <property type="match status" value="1"/>
</dbReference>
<dbReference type="Proteomes" id="UP000315115">
    <property type="component" value="Chromosome 2"/>
</dbReference>
<evidence type="ECO:0000256" key="1">
    <source>
        <dbReference type="ARBA" id="ARBA00001966"/>
    </source>
</evidence>
<evidence type="ECO:0000313" key="11">
    <source>
        <dbReference type="Proteomes" id="UP000315115"/>
    </source>
</evidence>
<dbReference type="PANTHER" id="PTHR21339">
    <property type="entry name" value="RADICAL S-ADENOSYL METHIONINE DOMAIN-CONTAINING PROTEIN 2"/>
    <property type="match status" value="1"/>
</dbReference>
<feature type="domain" description="Radical SAM core" evidence="9">
    <location>
        <begin position="1"/>
        <end position="240"/>
    </location>
</feature>
<accession>A0A510IE38</accession>
<dbReference type="SUPFAM" id="SSF102114">
    <property type="entry name" value="Radical SAM enzymes"/>
    <property type="match status" value="1"/>
</dbReference>
<comment type="cofactor">
    <cofactor evidence="1">
        <name>[4Fe-4S] cluster</name>
        <dbReference type="ChEBI" id="CHEBI:49883"/>
    </cofactor>
</comment>
<keyword evidence="3" id="KW-0949">S-adenosyl-L-methionine</keyword>
<dbReference type="GO" id="GO:0051607">
    <property type="term" value="P:defense response to virus"/>
    <property type="evidence" value="ECO:0007669"/>
    <property type="project" value="UniProtKB-KW"/>
</dbReference>
<dbReference type="Pfam" id="PF04055">
    <property type="entry name" value="Radical_SAM"/>
    <property type="match status" value="1"/>
</dbReference>
<evidence type="ECO:0000256" key="4">
    <source>
        <dbReference type="ARBA" id="ARBA00022723"/>
    </source>
</evidence>
<dbReference type="InterPro" id="IPR058240">
    <property type="entry name" value="rSAM_sf"/>
</dbReference>
<evidence type="ECO:0000256" key="6">
    <source>
        <dbReference type="ARBA" id="ARBA00023014"/>
    </source>
</evidence>
<evidence type="ECO:0000256" key="7">
    <source>
        <dbReference type="ARBA" id="ARBA00023118"/>
    </source>
</evidence>
<dbReference type="RefSeq" id="WP_143693495.1">
    <property type="nucleotide sequence ID" value="NZ_AP019799.1"/>
</dbReference>
<evidence type="ECO:0000313" key="10">
    <source>
        <dbReference type="EMBL" id="BBL90686.1"/>
    </source>
</evidence>
<dbReference type="InterPro" id="IPR051196">
    <property type="entry name" value="RSAD2/Viperin_antiviral"/>
</dbReference>
<sequence>MEAVYNWHLTERCQFTCKYCFAKWGRVSEIWRDTKKTSLLLNEIKTHGQVPFGKLYEKAPVRINFAGGEPLLLRERLIDIAEEAKSLGMKASLITNGELLNTSLELVPHLDMIGISVDSFDETINRSIGRSRTSGKALSFNDVHDLVDLIRTLNPETMVKFNVVVNQYNFREVLVPKLLSMTPDKVKIFHELSAGGHVSATSKKMFEHFLQNNTSDSSEVYIEDNDSMTESYMMIDPSGRLYQNGHGNTYVYSDPIHEVGFLNASKSVSFNQRRFANRYGTK</sequence>
<dbReference type="GO" id="GO:0046872">
    <property type="term" value="F:metal ion binding"/>
    <property type="evidence" value="ECO:0007669"/>
    <property type="project" value="UniProtKB-KW"/>
</dbReference>
<dbReference type="CDD" id="cd01335">
    <property type="entry name" value="Radical_SAM"/>
    <property type="match status" value="1"/>
</dbReference>
<dbReference type="Gene3D" id="3.20.20.70">
    <property type="entry name" value="Aldolase class I"/>
    <property type="match status" value="1"/>
</dbReference>
<keyword evidence="7" id="KW-0051">Antiviral defense</keyword>
<protein>
    <recommendedName>
        <fullName evidence="8">S-adenosylmethionine-dependent nucleotide dehydratase</fullName>
    </recommendedName>
</protein>
<proteinExistence type="predicted"/>
<organism evidence="10 11">
    <name type="scientific">Vibrio rotiferianus</name>
    <dbReference type="NCBI Taxonomy" id="190895"/>
    <lineage>
        <taxon>Bacteria</taxon>
        <taxon>Pseudomonadati</taxon>
        <taxon>Pseudomonadota</taxon>
        <taxon>Gammaproteobacteria</taxon>
        <taxon>Vibrionales</taxon>
        <taxon>Vibrionaceae</taxon>
        <taxon>Vibrio</taxon>
    </lineage>
</organism>
<keyword evidence="4" id="KW-0479">Metal-binding</keyword>
<evidence type="ECO:0000256" key="2">
    <source>
        <dbReference type="ARBA" id="ARBA00022485"/>
    </source>
</evidence>
<dbReference type="AlphaFoldDB" id="A0A510IE38"/>
<dbReference type="SFLD" id="SFLDS00029">
    <property type="entry name" value="Radical_SAM"/>
    <property type="match status" value="1"/>
</dbReference>
<evidence type="ECO:0000256" key="5">
    <source>
        <dbReference type="ARBA" id="ARBA00023004"/>
    </source>
</evidence>
<dbReference type="PROSITE" id="PS51918">
    <property type="entry name" value="RADICAL_SAM"/>
    <property type="match status" value="1"/>
</dbReference>
<dbReference type="PANTHER" id="PTHR21339:SF0">
    <property type="entry name" value="S-ADENOSYLMETHIONINE-DEPENDENT NUCLEOTIDE DEHYDRATASE RSAD2"/>
    <property type="match status" value="1"/>
</dbReference>
<keyword evidence="2" id="KW-0004">4Fe-4S</keyword>
<dbReference type="InterPro" id="IPR007197">
    <property type="entry name" value="rSAM"/>
</dbReference>
<dbReference type="EMBL" id="AP019799">
    <property type="protein sequence ID" value="BBL90686.1"/>
    <property type="molecule type" value="Genomic_DNA"/>
</dbReference>
<dbReference type="NCBIfam" id="NF038283">
    <property type="entry name" value="viperin_w_prok"/>
    <property type="match status" value="1"/>
</dbReference>
<gene>
    <name evidence="10" type="ORF">VroAM7_33390</name>
</gene>
<evidence type="ECO:0000259" key="9">
    <source>
        <dbReference type="PROSITE" id="PS51918"/>
    </source>
</evidence>
<name>A0A510IE38_9VIBR</name>
<dbReference type="InterPro" id="IPR013785">
    <property type="entry name" value="Aldolase_TIM"/>
</dbReference>